<feature type="coiled-coil region" evidence="5">
    <location>
        <begin position="152"/>
        <end position="232"/>
    </location>
</feature>
<comment type="subcellular location">
    <subcellularLocation>
        <location evidence="1">Cytoplasm</location>
    </subcellularLocation>
</comment>
<reference evidence="7 8" key="1">
    <citation type="journal article" date="2022" name="G3 (Bethesda)">
        <title>Evaluating Illumina-, Nanopore-, and PacBio-based genome assembly strategies with the bald notothen, Trematomus borchgrevinki.</title>
        <authorList>
            <person name="Rayamajhi N."/>
            <person name="Cheng C.C."/>
            <person name="Catchen J.M."/>
        </authorList>
    </citation>
    <scope>NUCLEOTIDE SEQUENCE [LARGE SCALE GENOMIC DNA]</scope>
    <source>
        <strain evidence="7">AGRC-2024</strain>
    </source>
</reference>
<feature type="compositionally biased region" description="Basic residues" evidence="6">
    <location>
        <begin position="1312"/>
        <end position="1323"/>
    </location>
</feature>
<proteinExistence type="predicted"/>
<dbReference type="Proteomes" id="UP001619887">
    <property type="component" value="Unassembled WGS sequence"/>
</dbReference>
<feature type="coiled-coil region" evidence="5">
    <location>
        <begin position="84"/>
        <end position="111"/>
    </location>
</feature>
<dbReference type="PANTHER" id="PTHR18902">
    <property type="entry name" value="NUCLEAR MITOTIC APPARATUS PROTEIN 1-RELATED"/>
    <property type="match status" value="1"/>
</dbReference>
<feature type="compositionally biased region" description="Polar residues" evidence="6">
    <location>
        <begin position="1352"/>
        <end position="1372"/>
    </location>
</feature>
<feature type="compositionally biased region" description="Polar residues" evidence="6">
    <location>
        <begin position="1234"/>
        <end position="1244"/>
    </location>
</feature>
<dbReference type="GO" id="GO:0005737">
    <property type="term" value="C:cytoplasm"/>
    <property type="evidence" value="ECO:0007669"/>
    <property type="project" value="UniProtKB-SubCell"/>
</dbReference>
<feature type="coiled-coil region" evidence="5">
    <location>
        <begin position="772"/>
        <end position="900"/>
    </location>
</feature>
<feature type="coiled-coil region" evidence="5">
    <location>
        <begin position="358"/>
        <end position="445"/>
    </location>
</feature>
<evidence type="ECO:0000256" key="4">
    <source>
        <dbReference type="ARBA" id="ARBA00023054"/>
    </source>
</evidence>
<sequence>MLTDIKEACSNQTDDLQHEIQVLKEKVETTSQSRLDKEQMLLEAQQKSSEQTGLLQQQLDQYKETQAVEIRVKETEQAATFREKEALVQEKEVLMARILQTENNQKALEKQHEAVVFEKDRLAQATQAMERDNKEDEIQKLIESQSEKESHILKAEEKLQILQTELSAFNQLLTDKDQHLNTLREEVTAQANLIQKTREEAEAKEKMLTDIKEACSNQTDDLQHEIQVLKENVETTSQSRLDKEQMLLEAQKESSEQTGLLQQQLASVNAELEQYKETQAVEIRVKETEQAATFREKEALVQEKEVLMARILQTENNQKALEKQHEAVVFEKDRLAQATQAMERDNKEDEIQKLIESQSEKESHILEAEEKLQILQTELSAFNQLLTDKDQHLNTLREEVTAQANLIKKTREEAEAKEKMLTDIKEACSNQTDDLQHEIQVLKENVETTSQSRLDKEQMLLEAQQKSSEQTGLLQQQLDQYKETQAVEIRVKETEQAATFREKEALVQEKKVLMARILQTENNQKALEKQHEAVVFEKDRLAQATQAMERDNKEDEIKKLKESQSEKESHILKAEEKLQILQTELSAFNQLLTDKDQHLNTLREEVTAQANLIKKTKEEAEAKEKMLTDIKEACSNQTDDLQHEIQVLKENVETTSQSRLDKEQMLLEAQKESSEQTGLLQQQLASVNAELDQYKETQAVEIRVKETEQAATFREKEALVQEKKVLMARILQTENNQKALEKQHEAVVFEKDRLAQATQAMERDNHASHELESLLQHEVEILKKEKEILLKEKEKADETQTLKKDLQEQLSAKSEAAEHYKAQMEKAMSHYNGKKQLLQESQEEAIKLKQSLEVKECKVNDTTMENHLLQLDLDKAQTNEKALLNKVASLEAQLAFADRNLRAQNKFHGNEGSSLTSLNMEVPNTHSSVNTKAKEKKAISSDSLDYSSMEDSLNNTRKLLAPDESSTPLVRSSERLAAKHRGLQAEYLETLYFTPINSRQINRVNAEHTHKLDSTRKNPTSSVKRRRTTQVINITLTKKTPGDGEHDDTFYSLASARSHPNISSAHSARPVSMTLFDTPARLTGAASDQLIGLPGYRRSTMHSQPASTFYAGDENESDGGTDDWMRIAELQARNKAVLPHLKSSYPVESDPCRGATFLFTDEELRTGDPSDTIRRGSTMPGQLQDSLASHRHSLMVGHSAAAANTRSHRLSLMPELPSKTVSSSQLRSPKGTKRSSSTLSVHQTSPEKKVRASCFPRPLTPKAKNVMSEPFNSQIRTALSPVDRRQSMMFSIDNTPQKNSNFLTKNINKLRSSTRKSPGKTSKKSPAQKSVRKNENNPAADSRAGVARTGKIGSSKSPQVATKGQKATSRSAKSPGLSSARKKRVSVNEENLRGGV</sequence>
<gene>
    <name evidence="7" type="ORF">OYC64_007665</name>
</gene>
<keyword evidence="2" id="KW-0963">Cytoplasm</keyword>
<keyword evidence="3" id="KW-0597">Phosphoprotein</keyword>
<accession>A0ABD2GSU2</accession>
<reference evidence="7 8" key="2">
    <citation type="journal article" date="2024" name="G3 (Bethesda)">
        <title>The genome of the cryopelagic Antarctic bald notothen, Trematomus borchgrevinki.</title>
        <authorList>
            <person name="Rayamajhi N."/>
            <person name="Rivera-Colon A.G."/>
            <person name="Minhas B.F."/>
            <person name="Cheng C.C."/>
            <person name="Catchen J.M."/>
        </authorList>
    </citation>
    <scope>NUCLEOTIDE SEQUENCE [LARGE SCALE GENOMIC DNA]</scope>
    <source>
        <strain evidence="7">AGRC-2024</strain>
    </source>
</reference>
<dbReference type="PANTHER" id="PTHR18902:SF24">
    <property type="entry name" value="NUCLEAR MITOTIC APPARATUS PROTEIN 1"/>
    <property type="match status" value="1"/>
</dbReference>
<feature type="region of interest" description="Disordered" evidence="6">
    <location>
        <begin position="547"/>
        <end position="568"/>
    </location>
</feature>
<evidence type="ECO:0000256" key="6">
    <source>
        <dbReference type="SAM" id="MobiDB-lite"/>
    </source>
</evidence>
<comment type="caution">
    <text evidence="7">The sequence shown here is derived from an EMBL/GenBank/DDBJ whole genome shotgun (WGS) entry which is preliminary data.</text>
</comment>
<feature type="compositionally biased region" description="Basic and acidic residues" evidence="6">
    <location>
        <begin position="1386"/>
        <end position="1396"/>
    </location>
</feature>
<dbReference type="EMBL" id="JBIYXZ010002075">
    <property type="protein sequence ID" value="KAL3057229.1"/>
    <property type="molecule type" value="Genomic_DNA"/>
</dbReference>
<feature type="region of interest" description="Disordered" evidence="6">
    <location>
        <begin position="1310"/>
        <end position="1396"/>
    </location>
</feature>
<protein>
    <recommendedName>
        <fullName evidence="9">Nuclear mitotic apparatus protein 1</fullName>
    </recommendedName>
</protein>
<feature type="coiled-coil region" evidence="5">
    <location>
        <begin position="258"/>
        <end position="324"/>
    </location>
</feature>
<organism evidence="7 8">
    <name type="scientific">Pagothenia borchgrevinki</name>
    <name type="common">Bald rockcod</name>
    <name type="synonym">Trematomus borchgrevinki</name>
    <dbReference type="NCBI Taxonomy" id="8213"/>
    <lineage>
        <taxon>Eukaryota</taxon>
        <taxon>Metazoa</taxon>
        <taxon>Chordata</taxon>
        <taxon>Craniata</taxon>
        <taxon>Vertebrata</taxon>
        <taxon>Euteleostomi</taxon>
        <taxon>Actinopterygii</taxon>
        <taxon>Neopterygii</taxon>
        <taxon>Teleostei</taxon>
        <taxon>Neoteleostei</taxon>
        <taxon>Acanthomorphata</taxon>
        <taxon>Eupercaria</taxon>
        <taxon>Perciformes</taxon>
        <taxon>Notothenioidei</taxon>
        <taxon>Nototheniidae</taxon>
        <taxon>Pagothenia</taxon>
    </lineage>
</organism>
<keyword evidence="8" id="KW-1185">Reference proteome</keyword>
<evidence type="ECO:0000256" key="5">
    <source>
        <dbReference type="SAM" id="Coils"/>
    </source>
</evidence>
<evidence type="ECO:0000256" key="1">
    <source>
        <dbReference type="ARBA" id="ARBA00004496"/>
    </source>
</evidence>
<feature type="compositionally biased region" description="Polar residues" evidence="6">
    <location>
        <begin position="912"/>
        <end position="931"/>
    </location>
</feature>
<feature type="region of interest" description="Disordered" evidence="6">
    <location>
        <begin position="1214"/>
        <end position="1270"/>
    </location>
</feature>
<feature type="region of interest" description="Disordered" evidence="6">
    <location>
        <begin position="912"/>
        <end position="947"/>
    </location>
</feature>
<feature type="compositionally biased region" description="Basic and acidic residues" evidence="6">
    <location>
        <begin position="1165"/>
        <end position="1174"/>
    </location>
</feature>
<feature type="compositionally biased region" description="Basic and acidic residues" evidence="6">
    <location>
        <begin position="548"/>
        <end position="568"/>
    </location>
</feature>
<feature type="coiled-coil region" evidence="5">
    <location>
        <begin position="716"/>
        <end position="743"/>
    </location>
</feature>
<evidence type="ECO:0008006" key="9">
    <source>
        <dbReference type="Google" id="ProtNLM"/>
    </source>
</evidence>
<name>A0ABD2GSU2_PAGBO</name>
<feature type="region of interest" description="Disordered" evidence="6">
    <location>
        <begin position="1165"/>
        <end position="1184"/>
    </location>
</feature>
<evidence type="ECO:0000256" key="2">
    <source>
        <dbReference type="ARBA" id="ARBA00022490"/>
    </source>
</evidence>
<dbReference type="InterPro" id="IPR051841">
    <property type="entry name" value="MT-Golgi_org_protein"/>
</dbReference>
<evidence type="ECO:0000313" key="8">
    <source>
        <dbReference type="Proteomes" id="UP001619887"/>
    </source>
</evidence>
<evidence type="ECO:0000313" key="7">
    <source>
        <dbReference type="EMBL" id="KAL3057229.1"/>
    </source>
</evidence>
<keyword evidence="4 5" id="KW-0175">Coiled coil</keyword>
<evidence type="ECO:0000256" key="3">
    <source>
        <dbReference type="ARBA" id="ARBA00022553"/>
    </source>
</evidence>